<dbReference type="Pfam" id="PF13516">
    <property type="entry name" value="LRR_6"/>
    <property type="match status" value="1"/>
</dbReference>
<evidence type="ECO:0000256" key="8">
    <source>
        <dbReference type="ARBA" id="ARBA00023212"/>
    </source>
</evidence>
<name>A0A7J6BP00_9TELE</name>
<dbReference type="SMART" id="SM00369">
    <property type="entry name" value="LRR_TYP"/>
    <property type="match status" value="4"/>
</dbReference>
<evidence type="ECO:0000256" key="4">
    <source>
        <dbReference type="ARBA" id="ARBA00022737"/>
    </source>
</evidence>
<keyword evidence="13" id="KW-1185">Reference proteome</keyword>
<dbReference type="OrthoDB" id="271226at2759"/>
<comment type="subcellular location">
    <subcellularLocation>
        <location evidence="1">Cytoplasm</location>
        <location evidence="1">Cytoskeleton</location>
        <location evidence="1">Flagellum axoneme</location>
    </subcellularLocation>
</comment>
<dbReference type="InterPro" id="IPR050836">
    <property type="entry name" value="SDS22/Internalin_LRR"/>
</dbReference>
<dbReference type="PANTHER" id="PTHR46652:SF8">
    <property type="entry name" value="LEUCINE RICH REPEAT CONTAINING 23"/>
    <property type="match status" value="1"/>
</dbReference>
<evidence type="ECO:0000313" key="12">
    <source>
        <dbReference type="EMBL" id="KAF4096767.1"/>
    </source>
</evidence>
<sequence length="353" mass="39925">MVTAINTIQREGNVNQDRRIMSDSDEREVLKAETEEEDEEGQGERNDLEGKEKISGQEDQLKPCPLTQDMMVKSLSLLCRTGNGLSHAYVRLDLKSKALTDLALLSSFIHLRYLDISSNHLSDFSPLADLTQLLWVKGDGNLLQRFEGQPFGKLTYLQWLSFANNRLFDVKGLGGPALETLNLTGNGIQSMQGLEYHNLTNLVTLELRGNCLETTDGIYLPNLRHLYLAQNNIKRLEGLEKLQRLNTLHLRDNQLETLDGLSTNMKCLQYLNVRGNLISSMRALRTLANVGQTLKALVLSDNPLAKTDDYRLYVISHLSQLERLDKDPITAGEKSEAQEKDFEDEYAEDQEDN</sequence>
<evidence type="ECO:0000256" key="7">
    <source>
        <dbReference type="ARBA" id="ARBA00023069"/>
    </source>
</evidence>
<dbReference type="PROSITE" id="PS51450">
    <property type="entry name" value="LRR"/>
    <property type="match status" value="4"/>
</dbReference>
<keyword evidence="8" id="KW-0206">Cytoskeleton</keyword>
<evidence type="ECO:0000256" key="6">
    <source>
        <dbReference type="ARBA" id="ARBA00023054"/>
    </source>
</evidence>
<evidence type="ECO:0000256" key="5">
    <source>
        <dbReference type="ARBA" id="ARBA00022846"/>
    </source>
</evidence>
<keyword evidence="2" id="KW-0963">Cytoplasm</keyword>
<dbReference type="Pfam" id="PF14580">
    <property type="entry name" value="LRR_9"/>
    <property type="match status" value="1"/>
</dbReference>
<dbReference type="SUPFAM" id="SSF52058">
    <property type="entry name" value="L domain-like"/>
    <property type="match status" value="1"/>
</dbReference>
<dbReference type="EMBL" id="JAAMOB010000023">
    <property type="protein sequence ID" value="KAF4096767.1"/>
    <property type="molecule type" value="Genomic_DNA"/>
</dbReference>
<dbReference type="InterPro" id="IPR032675">
    <property type="entry name" value="LRR_dom_sf"/>
</dbReference>
<accession>A0A7J6BP00</accession>
<evidence type="ECO:0000256" key="9">
    <source>
        <dbReference type="ARBA" id="ARBA00023273"/>
    </source>
</evidence>
<evidence type="ECO:0000256" key="11">
    <source>
        <dbReference type="SAM" id="MobiDB-lite"/>
    </source>
</evidence>
<feature type="compositionally biased region" description="Acidic residues" evidence="11">
    <location>
        <begin position="341"/>
        <end position="353"/>
    </location>
</feature>
<dbReference type="InterPro" id="IPR001611">
    <property type="entry name" value="Leu-rich_rpt"/>
</dbReference>
<proteinExistence type="predicted"/>
<feature type="compositionally biased region" description="Basic and acidic residues" evidence="11">
    <location>
        <begin position="42"/>
        <end position="61"/>
    </location>
</feature>
<protein>
    <recommendedName>
        <fullName evidence="10">Leucine-rich repeat-containing protein 23</fullName>
    </recommendedName>
</protein>
<comment type="caution">
    <text evidence="12">The sequence shown here is derived from an EMBL/GenBank/DDBJ whole genome shotgun (WGS) entry which is preliminary data.</text>
</comment>
<evidence type="ECO:0000256" key="2">
    <source>
        <dbReference type="ARBA" id="ARBA00022490"/>
    </source>
</evidence>
<evidence type="ECO:0000256" key="10">
    <source>
        <dbReference type="ARBA" id="ARBA00071477"/>
    </source>
</evidence>
<feature type="compositionally biased region" description="Basic and acidic residues" evidence="11">
    <location>
        <begin position="16"/>
        <end position="33"/>
    </location>
</feature>
<dbReference type="PANTHER" id="PTHR46652">
    <property type="entry name" value="LEUCINE-RICH REPEAT AND IQ DOMAIN-CONTAINING PROTEIN 1-RELATED"/>
    <property type="match status" value="1"/>
</dbReference>
<keyword evidence="4" id="KW-0677">Repeat</keyword>
<dbReference type="AlphaFoldDB" id="A0A7J6BP00"/>
<evidence type="ECO:0000256" key="3">
    <source>
        <dbReference type="ARBA" id="ARBA00022614"/>
    </source>
</evidence>
<organism evidence="12 13">
    <name type="scientific">Onychostoma macrolepis</name>
    <dbReference type="NCBI Taxonomy" id="369639"/>
    <lineage>
        <taxon>Eukaryota</taxon>
        <taxon>Metazoa</taxon>
        <taxon>Chordata</taxon>
        <taxon>Craniata</taxon>
        <taxon>Vertebrata</taxon>
        <taxon>Euteleostomi</taxon>
        <taxon>Actinopterygii</taxon>
        <taxon>Neopterygii</taxon>
        <taxon>Teleostei</taxon>
        <taxon>Ostariophysi</taxon>
        <taxon>Cypriniformes</taxon>
        <taxon>Cyprinidae</taxon>
        <taxon>Acrossocheilinae</taxon>
        <taxon>Onychostoma</taxon>
    </lineage>
</organism>
<keyword evidence="7" id="KW-0969">Cilium</keyword>
<feature type="compositionally biased region" description="Polar residues" evidence="11">
    <location>
        <begin position="1"/>
        <end position="15"/>
    </location>
</feature>
<reference evidence="12 13" key="1">
    <citation type="submission" date="2020-04" db="EMBL/GenBank/DDBJ databases">
        <title>Chromosome-level genome assembly of a cyprinid fish Onychostoma macrolepis by integration of Nanopore Sequencing, Bionano and Hi-C technology.</title>
        <authorList>
            <person name="Wang D."/>
        </authorList>
    </citation>
    <scope>NUCLEOTIDE SEQUENCE [LARGE SCALE GENOMIC DNA]</scope>
    <source>
        <strain evidence="12">SWU-2019</strain>
        <tissue evidence="12">Muscle</tissue>
    </source>
</reference>
<feature type="compositionally biased region" description="Basic and acidic residues" evidence="11">
    <location>
        <begin position="326"/>
        <end position="340"/>
    </location>
</feature>
<feature type="region of interest" description="Disordered" evidence="11">
    <location>
        <begin position="326"/>
        <end position="353"/>
    </location>
</feature>
<evidence type="ECO:0000256" key="1">
    <source>
        <dbReference type="ARBA" id="ARBA00004611"/>
    </source>
</evidence>
<dbReference type="Proteomes" id="UP000579812">
    <property type="component" value="Unassembled WGS sequence"/>
</dbReference>
<keyword evidence="6" id="KW-0175">Coiled coil</keyword>
<keyword evidence="9" id="KW-0966">Cell projection</keyword>
<dbReference type="Gene3D" id="3.80.10.10">
    <property type="entry name" value="Ribonuclease Inhibitor"/>
    <property type="match status" value="2"/>
</dbReference>
<dbReference type="FunFam" id="3.80.10.10:FF:001051">
    <property type="entry name" value="Leucine-rich repeat-containing 23"/>
    <property type="match status" value="1"/>
</dbReference>
<gene>
    <name evidence="12" type="ORF">G5714_022736</name>
</gene>
<feature type="region of interest" description="Disordered" evidence="11">
    <location>
        <begin position="1"/>
        <end position="62"/>
    </location>
</feature>
<evidence type="ECO:0000313" key="13">
    <source>
        <dbReference type="Proteomes" id="UP000579812"/>
    </source>
</evidence>
<dbReference type="InterPro" id="IPR003591">
    <property type="entry name" value="Leu-rich_rpt_typical-subtyp"/>
</dbReference>
<dbReference type="SMART" id="SM00365">
    <property type="entry name" value="LRR_SD22"/>
    <property type="match status" value="5"/>
</dbReference>
<keyword evidence="3" id="KW-0433">Leucine-rich repeat</keyword>
<keyword evidence="5" id="KW-0282">Flagellum</keyword>